<dbReference type="Proteomes" id="UP000094469">
    <property type="component" value="Unassembled WGS sequence"/>
</dbReference>
<proteinExistence type="predicted"/>
<dbReference type="EMBL" id="MIKC01000011">
    <property type="protein sequence ID" value="OEG22852.1"/>
    <property type="molecule type" value="Genomic_DNA"/>
</dbReference>
<name>A0A1E5HD34_9ENTE</name>
<dbReference type="OrthoDB" id="2966877at2"/>
<organism evidence="1 2">
    <name type="scientific">Enterococcus ureilyticus</name>
    <dbReference type="NCBI Taxonomy" id="1131292"/>
    <lineage>
        <taxon>Bacteria</taxon>
        <taxon>Bacillati</taxon>
        <taxon>Bacillota</taxon>
        <taxon>Bacilli</taxon>
        <taxon>Lactobacillales</taxon>
        <taxon>Enterococcaceae</taxon>
        <taxon>Enterococcus</taxon>
    </lineage>
</organism>
<evidence type="ECO:0000313" key="2">
    <source>
        <dbReference type="Proteomes" id="UP000094469"/>
    </source>
</evidence>
<gene>
    <name evidence="1" type="ORF">BCR24_14620</name>
</gene>
<dbReference type="STRING" id="1131292.BCR24_14620"/>
<reference evidence="2" key="1">
    <citation type="submission" date="2016-09" db="EMBL/GenBank/DDBJ databases">
        <authorList>
            <person name="Gulvik C.A."/>
        </authorList>
    </citation>
    <scope>NUCLEOTIDE SEQUENCE [LARGE SCALE GENOMIC DNA]</scope>
    <source>
        <strain evidence="2">LMG 26676</strain>
    </source>
</reference>
<sequence length="344" mass="40864">MGERMRMFIALFLCKKKCIPQKKLCEGIISESHFSNMISGKYHFDQQTYFLMLDRMQVSNHFKNMRLTNELFKHFFIDNIYEIADLFSNCQFESAMFKLDCINFDIFYSLINKMSELISSEDSNVIELVFCLKKIYEGASACNEQLIKIGRCTDNIEKKVNWQVEEVIQIMASLNTEVENTVFQDEVSDSDCNQKQLMLLIMEHITKESFQDSLELIDKNNEKLPKDNFLKIIKSFCLLEIREKELAKEELKKVKGIIYNKTLEHIYMYCCINLEENINFLHYEETMLLCCSFFCNNHVLLYQKAAIRSLAHFYFNHRKYKKAAEYLIKSEKLTKYTMCNKKVR</sequence>
<dbReference type="AlphaFoldDB" id="A0A1E5HD34"/>
<comment type="caution">
    <text evidence="1">The sequence shown here is derived from an EMBL/GenBank/DDBJ whole genome shotgun (WGS) entry which is preliminary data.</text>
</comment>
<dbReference type="RefSeq" id="WP_069639715.1">
    <property type="nucleotide sequence ID" value="NZ_JAFBEZ010000009.1"/>
</dbReference>
<protein>
    <submittedName>
        <fullName evidence="1">Uncharacterized protein</fullName>
    </submittedName>
</protein>
<evidence type="ECO:0000313" key="1">
    <source>
        <dbReference type="EMBL" id="OEG22852.1"/>
    </source>
</evidence>
<accession>A0A1E5HD34</accession>
<keyword evidence="2" id="KW-1185">Reference proteome</keyword>